<sequence length="613" mass="68682">MFPSSSLPRWFERNHSTSIPINDDAISDSISPLSLSHADTPPNAPCQKPKLGSKVKAGNRAYETKYSKQQMVYRAIDEKIDLVRFLQAYEAVLAAFGVESEENEERGRKKLEVAERIVYRLFWNDKSCARGSGSKSVPLARAKAGNPLPTEGTSRAMRVTTSETDAISAIVDEGLLRIPAEPAVDNILEKDELISTVTEVKESNEVDELMTENLTNSMVEEGVCVAAELDINLNIRKNEIISTVTEVVGLPLDINTSLVETATSGSLNGGPFFTTGVVANVIDEKDRIFSTVLNAAEVPRRFHLAIRSKSSSEATNGDSSIDAPVESEVSTATETLYEEIMKNPKILMLGRWGRHRYNEWVQENDKAKEAQEEDIKKEIFRQIELKHKLLPLEWGRLPYTYSIASSARNHGDSCTTMLWGVNPVQRTEELLNVRFQWSSEEGILTDITAEPIDIDEFAVDKAKGHKILKNAFAFLGFWDWAVRQDMCSSNRKVKPMHQLCLQWIDPNNILRRAYLQKTEKRPDSNSSERVKREREVSMGRNCGSWREKRTVSGASYVGGKRRSGSGGWSRGKKRTASGNSCKEGKERNVGKEDNLSKGLRKVKRRTATEMMDA</sequence>
<proteinExistence type="predicted"/>
<evidence type="ECO:0000313" key="2">
    <source>
        <dbReference type="EMBL" id="CAD6444385.1"/>
    </source>
</evidence>
<evidence type="ECO:0000256" key="1">
    <source>
        <dbReference type="SAM" id="MobiDB-lite"/>
    </source>
</evidence>
<dbReference type="OrthoDB" id="3529006at2759"/>
<evidence type="ECO:0000313" key="3">
    <source>
        <dbReference type="Proteomes" id="UP000624404"/>
    </source>
</evidence>
<dbReference type="AlphaFoldDB" id="A0A8H2ZPG2"/>
<feature type="compositionally biased region" description="Basic and acidic residues" evidence="1">
    <location>
        <begin position="517"/>
        <end position="537"/>
    </location>
</feature>
<feature type="region of interest" description="Disordered" evidence="1">
    <location>
        <begin position="134"/>
        <end position="153"/>
    </location>
</feature>
<name>A0A8H2ZPG2_9HELO</name>
<gene>
    <name evidence="2" type="ORF">SCLTRI_LOCUS4177</name>
</gene>
<feature type="region of interest" description="Disordered" evidence="1">
    <location>
        <begin position="33"/>
        <end position="54"/>
    </location>
</feature>
<dbReference type="EMBL" id="CAJHIA010000012">
    <property type="protein sequence ID" value="CAD6444385.1"/>
    <property type="molecule type" value="Genomic_DNA"/>
</dbReference>
<feature type="compositionally biased region" description="Basic and acidic residues" evidence="1">
    <location>
        <begin position="582"/>
        <end position="595"/>
    </location>
</feature>
<dbReference type="Proteomes" id="UP000624404">
    <property type="component" value="Unassembled WGS sequence"/>
</dbReference>
<accession>A0A8H2ZPG2</accession>
<organism evidence="2 3">
    <name type="scientific">Sclerotinia trifoliorum</name>
    <dbReference type="NCBI Taxonomy" id="28548"/>
    <lineage>
        <taxon>Eukaryota</taxon>
        <taxon>Fungi</taxon>
        <taxon>Dikarya</taxon>
        <taxon>Ascomycota</taxon>
        <taxon>Pezizomycotina</taxon>
        <taxon>Leotiomycetes</taxon>
        <taxon>Helotiales</taxon>
        <taxon>Sclerotiniaceae</taxon>
        <taxon>Sclerotinia</taxon>
    </lineage>
</organism>
<comment type="caution">
    <text evidence="2">The sequence shown here is derived from an EMBL/GenBank/DDBJ whole genome shotgun (WGS) entry which is preliminary data.</text>
</comment>
<feature type="region of interest" description="Disordered" evidence="1">
    <location>
        <begin position="516"/>
        <end position="613"/>
    </location>
</feature>
<protein>
    <submittedName>
        <fullName evidence="2">919ab256-136b-4475-a568-57b833c50828</fullName>
    </submittedName>
</protein>
<keyword evidence="3" id="KW-1185">Reference proteome</keyword>
<reference evidence="2" key="1">
    <citation type="submission" date="2020-10" db="EMBL/GenBank/DDBJ databases">
        <authorList>
            <person name="Kusch S."/>
        </authorList>
    </citation>
    <scope>NUCLEOTIDE SEQUENCE</scope>
    <source>
        <strain evidence="2">SwB9</strain>
    </source>
</reference>